<evidence type="ECO:0000256" key="1">
    <source>
        <dbReference type="SAM" id="Phobius"/>
    </source>
</evidence>
<keyword evidence="3" id="KW-1185">Reference proteome</keyword>
<keyword evidence="1" id="KW-0472">Membrane</keyword>
<feature type="transmembrane region" description="Helical" evidence="1">
    <location>
        <begin position="16"/>
        <end position="34"/>
    </location>
</feature>
<reference evidence="3" key="1">
    <citation type="submission" date="2016-11" db="EMBL/GenBank/DDBJ databases">
        <authorList>
            <person name="Varghese N."/>
            <person name="Submissions S."/>
        </authorList>
    </citation>
    <scope>NUCLEOTIDE SEQUENCE [LARGE SCALE GENOMIC DNA]</scope>
    <source>
        <strain evidence="3">DSM 2635</strain>
    </source>
</reference>
<protein>
    <submittedName>
        <fullName evidence="2">Stage II sporulation protein M</fullName>
    </submittedName>
</protein>
<dbReference type="RefSeq" id="WP_073123499.1">
    <property type="nucleotide sequence ID" value="NZ_BAABCH010000028.1"/>
</dbReference>
<name>A0A1M5K0I0_9FIRM</name>
<dbReference type="AlphaFoldDB" id="A0A1M5K0I0"/>
<feature type="transmembrane region" description="Helical" evidence="1">
    <location>
        <begin position="74"/>
        <end position="99"/>
    </location>
</feature>
<proteinExistence type="predicted"/>
<evidence type="ECO:0000313" key="3">
    <source>
        <dbReference type="Proteomes" id="UP000243255"/>
    </source>
</evidence>
<accession>A0A1M5K0I0</accession>
<feature type="transmembrane region" description="Helical" evidence="1">
    <location>
        <begin position="120"/>
        <end position="145"/>
    </location>
</feature>
<organism evidence="2 3">
    <name type="scientific">Asaccharospora irregularis DSM 2635</name>
    <dbReference type="NCBI Taxonomy" id="1121321"/>
    <lineage>
        <taxon>Bacteria</taxon>
        <taxon>Bacillati</taxon>
        <taxon>Bacillota</taxon>
        <taxon>Clostridia</taxon>
        <taxon>Peptostreptococcales</taxon>
        <taxon>Peptostreptococcaceae</taxon>
        <taxon>Asaccharospora</taxon>
    </lineage>
</organism>
<dbReference type="Proteomes" id="UP000243255">
    <property type="component" value="Unassembled WGS sequence"/>
</dbReference>
<feature type="transmembrane region" description="Helical" evidence="1">
    <location>
        <begin position="176"/>
        <end position="200"/>
    </location>
</feature>
<gene>
    <name evidence="2" type="ORF">SAMN04488530_10284</name>
</gene>
<evidence type="ECO:0000313" key="2">
    <source>
        <dbReference type="EMBL" id="SHG46195.1"/>
    </source>
</evidence>
<dbReference type="OrthoDB" id="1751115at2"/>
<dbReference type="STRING" id="1121321.SAMN04488530_10284"/>
<keyword evidence="1" id="KW-1133">Transmembrane helix</keyword>
<dbReference type="EMBL" id="FQWX01000002">
    <property type="protein sequence ID" value="SHG46195.1"/>
    <property type="molecule type" value="Genomic_DNA"/>
</dbReference>
<keyword evidence="1" id="KW-0812">Transmembrane</keyword>
<sequence>MRRTYRKNNFRELDKPIVILGLIFVATAILGAYLNKVFINSENTILEVINPIVNYYNGDINLKEAVLSNLKSDIIFIVSICISTLFVVTIPILIIIFILKGMSVGYTINSAIITLKLKSIKVISLIFIKNIFIIPAMIILTLISINYAKEVIYALKKNRKDNIISLIKRYLLNATIILLISVSGQMILNTISIGIIKLLVK</sequence>